<organism evidence="2 3">
    <name type="scientific">Paraburkholderia phenazinium</name>
    <dbReference type="NCBI Taxonomy" id="60549"/>
    <lineage>
        <taxon>Bacteria</taxon>
        <taxon>Pseudomonadati</taxon>
        <taxon>Pseudomonadota</taxon>
        <taxon>Betaproteobacteria</taxon>
        <taxon>Burkholderiales</taxon>
        <taxon>Burkholderiaceae</taxon>
        <taxon>Paraburkholderia</taxon>
    </lineage>
</organism>
<reference evidence="2 3" key="1">
    <citation type="submission" date="2016-10" db="EMBL/GenBank/DDBJ databases">
        <authorList>
            <person name="de Groot N.N."/>
        </authorList>
    </citation>
    <scope>NUCLEOTIDE SEQUENCE [LARGE SCALE GENOMIC DNA]</scope>
    <source>
        <strain evidence="2 3">LMG 2247</strain>
    </source>
</reference>
<feature type="transmembrane region" description="Helical" evidence="1">
    <location>
        <begin position="73"/>
        <end position="94"/>
    </location>
</feature>
<keyword evidence="1" id="KW-1133">Transmembrane helix</keyword>
<protein>
    <submittedName>
        <fullName evidence="2">Uncharacterized protein</fullName>
    </submittedName>
</protein>
<sequence length="104" mass="11047">MTNQPRIEGITEQPKKGPRAGQLVDILPVIREAGSNPVWIAEFLIPQEMFDGCVKALDAQGAKKGSEGHAQSFWTMVLISLLMGGAQPTIVLALPDAPGQVAPT</sequence>
<proteinExistence type="predicted"/>
<name>A0A1G7YFB9_9BURK</name>
<keyword evidence="1" id="KW-0812">Transmembrane</keyword>
<evidence type="ECO:0000313" key="2">
    <source>
        <dbReference type="EMBL" id="SDG95027.1"/>
    </source>
</evidence>
<dbReference type="Proteomes" id="UP000199706">
    <property type="component" value="Unassembled WGS sequence"/>
</dbReference>
<evidence type="ECO:0000256" key="1">
    <source>
        <dbReference type="SAM" id="Phobius"/>
    </source>
</evidence>
<gene>
    <name evidence="2" type="ORF">SAMN05216466_106158</name>
</gene>
<dbReference type="AlphaFoldDB" id="A0A1G7YFB9"/>
<dbReference type="RefSeq" id="WP_090685440.1">
    <property type="nucleotide sequence ID" value="NZ_FNCJ01000006.1"/>
</dbReference>
<dbReference type="EMBL" id="FNCJ01000006">
    <property type="protein sequence ID" value="SDG95027.1"/>
    <property type="molecule type" value="Genomic_DNA"/>
</dbReference>
<keyword evidence="1" id="KW-0472">Membrane</keyword>
<accession>A0A1G7YFB9</accession>
<evidence type="ECO:0000313" key="3">
    <source>
        <dbReference type="Proteomes" id="UP000199706"/>
    </source>
</evidence>